<keyword evidence="1" id="KW-0472">Membrane</keyword>
<evidence type="ECO:0000313" key="3">
    <source>
        <dbReference type="Proteomes" id="UP001190700"/>
    </source>
</evidence>
<keyword evidence="1" id="KW-1133">Transmembrane helix</keyword>
<protein>
    <submittedName>
        <fullName evidence="2">Uncharacterized protein</fullName>
    </submittedName>
</protein>
<reference evidence="2 3" key="1">
    <citation type="journal article" date="2015" name="Genome Biol. Evol.">
        <title>Comparative Genomics of a Bacterivorous Green Alga Reveals Evolutionary Causalities and Consequences of Phago-Mixotrophic Mode of Nutrition.</title>
        <authorList>
            <person name="Burns J.A."/>
            <person name="Paasch A."/>
            <person name="Narechania A."/>
            <person name="Kim E."/>
        </authorList>
    </citation>
    <scope>NUCLEOTIDE SEQUENCE [LARGE SCALE GENOMIC DNA]</scope>
    <source>
        <strain evidence="2 3">PLY_AMNH</strain>
    </source>
</reference>
<sequence>MASCRQRSRISAVASALQVIRLRELTLGYDLVVSGGAYAPDTKIESINHIIVDMSFDHYELTPQHPPLFPPPCVPLGHCLVVFSGVAALIPPLFLSAFALMCGRVEPHRIFRLRPPGVSKSPHSLCWCHASSHRIAWALGDNVLAALDFVHHRDLRRRPPSIAGARFAGWPVGVVIPTAHAWA</sequence>
<dbReference type="Proteomes" id="UP001190700">
    <property type="component" value="Unassembled WGS sequence"/>
</dbReference>
<gene>
    <name evidence="2" type="ORF">CYMTET_55306</name>
</gene>
<keyword evidence="1" id="KW-0812">Transmembrane</keyword>
<dbReference type="EMBL" id="LGRX02035496">
    <property type="protein sequence ID" value="KAK3234435.1"/>
    <property type="molecule type" value="Genomic_DNA"/>
</dbReference>
<proteinExistence type="predicted"/>
<organism evidence="2 3">
    <name type="scientific">Cymbomonas tetramitiformis</name>
    <dbReference type="NCBI Taxonomy" id="36881"/>
    <lineage>
        <taxon>Eukaryota</taxon>
        <taxon>Viridiplantae</taxon>
        <taxon>Chlorophyta</taxon>
        <taxon>Pyramimonadophyceae</taxon>
        <taxon>Pyramimonadales</taxon>
        <taxon>Pyramimonadaceae</taxon>
        <taxon>Cymbomonas</taxon>
    </lineage>
</organism>
<evidence type="ECO:0000313" key="2">
    <source>
        <dbReference type="EMBL" id="KAK3234435.1"/>
    </source>
</evidence>
<keyword evidence="3" id="KW-1185">Reference proteome</keyword>
<feature type="transmembrane region" description="Helical" evidence="1">
    <location>
        <begin position="80"/>
        <end position="102"/>
    </location>
</feature>
<accession>A0AAE0BEB6</accession>
<dbReference type="AlphaFoldDB" id="A0AAE0BEB6"/>
<evidence type="ECO:0000256" key="1">
    <source>
        <dbReference type="SAM" id="Phobius"/>
    </source>
</evidence>
<comment type="caution">
    <text evidence="2">The sequence shown here is derived from an EMBL/GenBank/DDBJ whole genome shotgun (WGS) entry which is preliminary data.</text>
</comment>
<name>A0AAE0BEB6_9CHLO</name>